<keyword evidence="2" id="KW-0812">Transmembrane</keyword>
<dbReference type="Proteomes" id="UP000196878">
    <property type="component" value="Unassembled WGS sequence"/>
</dbReference>
<evidence type="ECO:0000313" key="3">
    <source>
        <dbReference type="EMBL" id="OWJ79356.1"/>
    </source>
</evidence>
<organism evidence="3 4">
    <name type="scientific">Haematobacter genomosp. 1</name>
    <dbReference type="NCBI Taxonomy" id="366618"/>
    <lineage>
        <taxon>Bacteria</taxon>
        <taxon>Pseudomonadati</taxon>
        <taxon>Pseudomonadota</taxon>
        <taxon>Alphaproteobacteria</taxon>
        <taxon>Rhodobacterales</taxon>
        <taxon>Paracoccaceae</taxon>
        <taxon>Haematobacter</taxon>
    </lineage>
</organism>
<accession>A0A212ADZ1</accession>
<dbReference type="AlphaFoldDB" id="A0A212ADZ1"/>
<feature type="coiled-coil region" evidence="1">
    <location>
        <begin position="6"/>
        <end position="33"/>
    </location>
</feature>
<keyword evidence="1" id="KW-0175">Coiled coil</keyword>
<name>A0A212ADZ1_9RHOB</name>
<sequence length="65" mass="6873">MLAVRVASLESDMKEVKADMKVLRTDVAELKGKVSMLPGYGGIALIVGLIVGLSTIAQVAARFIQ</sequence>
<keyword evidence="2" id="KW-1133">Transmembrane helix</keyword>
<reference evidence="3 4" key="1">
    <citation type="submission" date="2016-12" db="EMBL/GenBank/DDBJ databases">
        <title>Comparison of Traditional DNA-DNA Hybridization with In Silico Genomic Analysis.</title>
        <authorList>
            <person name="Nicholson A.C."/>
            <person name="Humrighouse B.W."/>
            <person name="Graziano J."/>
            <person name="Lasker B."/>
            <person name="Whitney A.M."/>
            <person name="Mcquiston J.R."/>
        </authorList>
    </citation>
    <scope>NUCLEOTIDE SEQUENCE [LARGE SCALE GENOMIC DNA]</scope>
    <source>
        <strain evidence="3 4">H2240</strain>
    </source>
</reference>
<comment type="caution">
    <text evidence="3">The sequence shown here is derived from an EMBL/GenBank/DDBJ whole genome shotgun (WGS) entry which is preliminary data.</text>
</comment>
<evidence type="ECO:0000256" key="1">
    <source>
        <dbReference type="SAM" id="Coils"/>
    </source>
</evidence>
<dbReference type="Gene3D" id="1.20.5.170">
    <property type="match status" value="1"/>
</dbReference>
<gene>
    <name evidence="3" type="ORF">CDV49_05590</name>
</gene>
<keyword evidence="4" id="KW-1185">Reference proteome</keyword>
<evidence type="ECO:0000256" key="2">
    <source>
        <dbReference type="SAM" id="Phobius"/>
    </source>
</evidence>
<protein>
    <submittedName>
        <fullName evidence="3">Uncharacterized protein</fullName>
    </submittedName>
</protein>
<feature type="transmembrane region" description="Helical" evidence="2">
    <location>
        <begin position="40"/>
        <end position="61"/>
    </location>
</feature>
<dbReference type="OrthoDB" id="8368272at2"/>
<dbReference type="EMBL" id="NIPW01000008">
    <property type="protein sequence ID" value="OWJ79356.1"/>
    <property type="molecule type" value="Genomic_DNA"/>
</dbReference>
<proteinExistence type="predicted"/>
<dbReference type="RefSeq" id="WP_088214584.1">
    <property type="nucleotide sequence ID" value="NZ_NIPW01000008.1"/>
</dbReference>
<evidence type="ECO:0000313" key="4">
    <source>
        <dbReference type="Proteomes" id="UP000196878"/>
    </source>
</evidence>
<keyword evidence="2" id="KW-0472">Membrane</keyword>